<dbReference type="Proteomes" id="UP000318102">
    <property type="component" value="Unassembled WGS sequence"/>
</dbReference>
<dbReference type="EMBL" id="VNJK01000001">
    <property type="protein sequence ID" value="TVX94103.1"/>
    <property type="molecule type" value="Genomic_DNA"/>
</dbReference>
<evidence type="ECO:0000313" key="1">
    <source>
        <dbReference type="EMBL" id="TVX94103.1"/>
    </source>
</evidence>
<name>A0A559J2K9_9BACL</name>
<keyword evidence="2" id="KW-1185">Reference proteome</keyword>
<organism evidence="1 2">
    <name type="scientific">Paenibacillus agilis</name>
    <dbReference type="NCBI Taxonomy" id="3020863"/>
    <lineage>
        <taxon>Bacteria</taxon>
        <taxon>Bacillati</taxon>
        <taxon>Bacillota</taxon>
        <taxon>Bacilli</taxon>
        <taxon>Bacillales</taxon>
        <taxon>Paenibacillaceae</taxon>
        <taxon>Paenibacillus</taxon>
    </lineage>
</organism>
<protein>
    <submittedName>
        <fullName evidence="1">Uncharacterized protein</fullName>
    </submittedName>
</protein>
<accession>A0A559J2K9</accession>
<proteinExistence type="predicted"/>
<dbReference type="OrthoDB" id="2620253at2"/>
<evidence type="ECO:0000313" key="2">
    <source>
        <dbReference type="Proteomes" id="UP000318102"/>
    </source>
</evidence>
<reference evidence="1 2" key="1">
    <citation type="submission" date="2019-07" db="EMBL/GenBank/DDBJ databases">
        <authorList>
            <person name="Kim J."/>
        </authorList>
    </citation>
    <scope>NUCLEOTIDE SEQUENCE [LARGE SCALE GENOMIC DNA]</scope>
    <source>
        <strain evidence="1 2">N4</strain>
    </source>
</reference>
<gene>
    <name evidence="1" type="ORF">FPZ44_14195</name>
</gene>
<sequence>MNNVQFQLQSQEGDTAVYLFQTMNHENKQVEGMFEVNLPAYCKLSEEGAEDAEQQALYWLTPIQSDEQYWSGMKVFFRVYKHYLEHGAYIGSSE</sequence>
<dbReference type="AlphaFoldDB" id="A0A559J2K9"/>
<comment type="caution">
    <text evidence="1">The sequence shown here is derived from an EMBL/GenBank/DDBJ whole genome shotgun (WGS) entry which is preliminary data.</text>
</comment>
<dbReference type="RefSeq" id="WP_144991218.1">
    <property type="nucleotide sequence ID" value="NZ_VNJK01000001.1"/>
</dbReference>